<dbReference type="GO" id="GO:0005886">
    <property type="term" value="C:plasma membrane"/>
    <property type="evidence" value="ECO:0007669"/>
    <property type="project" value="UniProtKB-SubCell"/>
</dbReference>
<feature type="transmembrane region" description="Helical" evidence="8">
    <location>
        <begin position="112"/>
        <end position="133"/>
    </location>
</feature>
<feature type="transmembrane region" description="Helical" evidence="8">
    <location>
        <begin position="6"/>
        <end position="29"/>
    </location>
</feature>
<comment type="caution">
    <text evidence="9">The sequence shown here is derived from an EMBL/GenBank/DDBJ whole genome shotgun (WGS) entry which is preliminary data.</text>
</comment>
<evidence type="ECO:0000256" key="6">
    <source>
        <dbReference type="ARBA" id="ARBA00023136"/>
    </source>
</evidence>
<dbReference type="GO" id="GO:0050916">
    <property type="term" value="P:sensory perception of sweet taste"/>
    <property type="evidence" value="ECO:0007669"/>
    <property type="project" value="UniProtKB-ARBA"/>
</dbReference>
<keyword evidence="6 8" id="KW-0472">Membrane</keyword>
<keyword evidence="4 8" id="KW-0812">Transmembrane</keyword>
<evidence type="ECO:0000313" key="10">
    <source>
        <dbReference type="Proteomes" id="UP001219518"/>
    </source>
</evidence>
<dbReference type="InterPro" id="IPR009318">
    <property type="entry name" value="Gustatory_rcpt"/>
</dbReference>
<dbReference type="GO" id="GO:0008527">
    <property type="term" value="F:taste receptor activity"/>
    <property type="evidence" value="ECO:0007669"/>
    <property type="project" value="InterPro"/>
</dbReference>
<evidence type="ECO:0000256" key="2">
    <source>
        <dbReference type="ARBA" id="ARBA00005327"/>
    </source>
</evidence>
<sequence length="205" mass="22896">MSVSHISMLVGSMFSATIFVFNAMLVMVLSDALAECFRAFCDKARFTANQASDRHIPTELVENMRALYNELSRITLAMDHIVGSITLVTLLADGLYIFQVLLLFLKNPEENLVAHISNIPIAVRFFLMLYFVSSVHSEWLSAKSCLLRLLPHTGGMEVLRFFMQITTDKVSLTAAGLVSFTRPLILALLGAVLSYEIILVQFETQ</sequence>
<evidence type="ECO:0000256" key="3">
    <source>
        <dbReference type="ARBA" id="ARBA00022475"/>
    </source>
</evidence>
<feature type="transmembrane region" description="Helical" evidence="8">
    <location>
        <begin position="81"/>
        <end position="106"/>
    </location>
</feature>
<comment type="similarity">
    <text evidence="2">Belongs to the insect chemoreceptor superfamily. Gustatory receptor (GR) family. Gr5a subfamily.</text>
</comment>
<dbReference type="PANTHER" id="PTHR21421">
    <property type="entry name" value="GUSTATORY RECEPTOR"/>
    <property type="match status" value="1"/>
</dbReference>
<reference evidence="9" key="2">
    <citation type="journal article" date="2023" name="BMC Genomics">
        <title>Pest status, molecular evolution, and epigenetic factors derived from the genome assembly of Frankliniella fusca, a thysanopteran phytovirus vector.</title>
        <authorList>
            <person name="Catto M.A."/>
            <person name="Labadie P.E."/>
            <person name="Jacobson A.L."/>
            <person name="Kennedy G.G."/>
            <person name="Srinivasan R."/>
            <person name="Hunt B.G."/>
        </authorList>
    </citation>
    <scope>NUCLEOTIDE SEQUENCE</scope>
    <source>
        <strain evidence="9">PL_HMW_Pooled</strain>
    </source>
</reference>
<name>A0AAE1LIQ2_9NEOP</name>
<evidence type="ECO:0000256" key="8">
    <source>
        <dbReference type="SAM" id="Phobius"/>
    </source>
</evidence>
<dbReference type="AlphaFoldDB" id="A0AAE1LIQ2"/>
<organism evidence="9 10">
    <name type="scientific">Frankliniella fusca</name>
    <dbReference type="NCBI Taxonomy" id="407009"/>
    <lineage>
        <taxon>Eukaryota</taxon>
        <taxon>Metazoa</taxon>
        <taxon>Ecdysozoa</taxon>
        <taxon>Arthropoda</taxon>
        <taxon>Hexapoda</taxon>
        <taxon>Insecta</taxon>
        <taxon>Pterygota</taxon>
        <taxon>Neoptera</taxon>
        <taxon>Paraneoptera</taxon>
        <taxon>Thysanoptera</taxon>
        <taxon>Terebrantia</taxon>
        <taxon>Thripoidea</taxon>
        <taxon>Thripidae</taxon>
        <taxon>Frankliniella</taxon>
    </lineage>
</organism>
<evidence type="ECO:0000256" key="7">
    <source>
        <dbReference type="ARBA" id="ARBA00023170"/>
    </source>
</evidence>
<gene>
    <name evidence="9" type="ORF">KUF71_009436</name>
</gene>
<keyword evidence="5 8" id="KW-1133">Transmembrane helix</keyword>
<dbReference type="Pfam" id="PF06151">
    <property type="entry name" value="Trehalose_recp"/>
    <property type="match status" value="1"/>
</dbReference>
<keyword evidence="7 9" id="KW-0675">Receptor</keyword>
<reference evidence="9" key="1">
    <citation type="submission" date="2021-07" db="EMBL/GenBank/DDBJ databases">
        <authorList>
            <person name="Catto M.A."/>
            <person name="Jacobson A."/>
            <person name="Kennedy G."/>
            <person name="Labadie P."/>
            <person name="Hunt B.G."/>
            <person name="Srinivasan R."/>
        </authorList>
    </citation>
    <scope>NUCLEOTIDE SEQUENCE</scope>
    <source>
        <strain evidence="9">PL_HMW_Pooled</strain>
        <tissue evidence="9">Head</tissue>
    </source>
</reference>
<evidence type="ECO:0000256" key="5">
    <source>
        <dbReference type="ARBA" id="ARBA00022989"/>
    </source>
</evidence>
<comment type="subcellular location">
    <subcellularLocation>
        <location evidence="1">Cell membrane</location>
        <topology evidence="1">Multi-pass membrane protein</topology>
    </subcellularLocation>
</comment>
<evidence type="ECO:0000256" key="1">
    <source>
        <dbReference type="ARBA" id="ARBA00004651"/>
    </source>
</evidence>
<feature type="transmembrane region" description="Helical" evidence="8">
    <location>
        <begin position="183"/>
        <end position="202"/>
    </location>
</feature>
<keyword evidence="3" id="KW-1003">Cell membrane</keyword>
<proteinExistence type="inferred from homology"/>
<dbReference type="EMBL" id="JAHWGI010000990">
    <property type="protein sequence ID" value="KAK3920149.1"/>
    <property type="molecule type" value="Genomic_DNA"/>
</dbReference>
<keyword evidence="10" id="KW-1185">Reference proteome</keyword>
<evidence type="ECO:0000256" key="4">
    <source>
        <dbReference type="ARBA" id="ARBA00022692"/>
    </source>
</evidence>
<accession>A0AAE1LIQ2</accession>
<dbReference type="Proteomes" id="UP001219518">
    <property type="component" value="Unassembled WGS sequence"/>
</dbReference>
<evidence type="ECO:0000313" key="9">
    <source>
        <dbReference type="EMBL" id="KAK3920149.1"/>
    </source>
</evidence>
<protein>
    <submittedName>
        <fullName evidence="9">Gustatory receptor for sugar taste 64f</fullName>
    </submittedName>
</protein>
<dbReference type="PANTHER" id="PTHR21421:SF29">
    <property type="entry name" value="GUSTATORY RECEPTOR 5A FOR TREHALOSE-RELATED"/>
    <property type="match status" value="1"/>
</dbReference>